<keyword evidence="3" id="KW-1185">Reference proteome</keyword>
<proteinExistence type="predicted"/>
<evidence type="ECO:0000313" key="2">
    <source>
        <dbReference type="EMBL" id="MBE0361415.1"/>
    </source>
</evidence>
<name>A0ABR9E477_9GAMM</name>
<dbReference type="EMBL" id="AQGU01000029">
    <property type="protein sequence ID" value="MBE0361415.1"/>
    <property type="molecule type" value="Genomic_DNA"/>
</dbReference>
<protein>
    <submittedName>
        <fullName evidence="2">Uncharacterized protein</fullName>
    </submittedName>
</protein>
<keyword evidence="1" id="KW-0472">Membrane</keyword>
<evidence type="ECO:0000256" key="1">
    <source>
        <dbReference type="SAM" id="Phobius"/>
    </source>
</evidence>
<comment type="caution">
    <text evidence="2">The sequence shown here is derived from an EMBL/GenBank/DDBJ whole genome shotgun (WGS) entry which is preliminary data.</text>
</comment>
<reference evidence="2 3" key="1">
    <citation type="submission" date="2015-06" db="EMBL/GenBank/DDBJ databases">
        <title>Genome sequence of Pseudoalteromonas aliena.</title>
        <authorList>
            <person name="Xie B.-B."/>
            <person name="Rong J.-C."/>
            <person name="Qin Q.-L."/>
            <person name="Zhang Y.-Z."/>
        </authorList>
    </citation>
    <scope>NUCLEOTIDE SEQUENCE [LARGE SCALE GENOMIC DNA]</scope>
    <source>
        <strain evidence="2 3">SW19</strain>
    </source>
</reference>
<feature type="transmembrane region" description="Helical" evidence="1">
    <location>
        <begin position="35"/>
        <end position="59"/>
    </location>
</feature>
<evidence type="ECO:0000313" key="3">
    <source>
        <dbReference type="Proteomes" id="UP000648482"/>
    </source>
</evidence>
<accession>A0ABR9E477</accession>
<organism evidence="2 3">
    <name type="scientific">Pseudoalteromonas aliena SW19</name>
    <dbReference type="NCBI Taxonomy" id="1314866"/>
    <lineage>
        <taxon>Bacteria</taxon>
        <taxon>Pseudomonadati</taxon>
        <taxon>Pseudomonadota</taxon>
        <taxon>Gammaproteobacteria</taxon>
        <taxon>Alteromonadales</taxon>
        <taxon>Pseudoalteromonadaceae</taxon>
        <taxon>Pseudoalteromonas</taxon>
    </lineage>
</organism>
<sequence>MPLFTVILHFLPKEKLVQYSRVVCRPIINSYRRPIWLSIFTFILSALLSFLRNSLFISFT</sequence>
<gene>
    <name evidence="2" type="ORF">PALI_b0381</name>
</gene>
<keyword evidence="1" id="KW-1133">Transmembrane helix</keyword>
<keyword evidence="1" id="KW-0812">Transmembrane</keyword>
<dbReference type="Proteomes" id="UP000648482">
    <property type="component" value="Unassembled WGS sequence"/>
</dbReference>